<evidence type="ECO:0000313" key="1">
    <source>
        <dbReference type="EMBL" id="CAB3385700.1"/>
    </source>
</evidence>
<proteinExistence type="predicted"/>
<protein>
    <submittedName>
        <fullName evidence="1">Uncharacterized protein</fullName>
    </submittedName>
</protein>
<accession>A0A8S1DT59</accession>
<sequence>MSFQKELCLICERPTADGAVLALHVDQGKLQEWFLNVCEHQLVEEIEDEDLICYFCAWQAEFLWRFNGMSDEALIWWNLDLDDAAKELRKHYFEGNIEQCWVQLEEFDLPERGEEEIEKDEVELESETQSNICSVKKKCLYCGILPENT</sequence>
<gene>
    <name evidence="1" type="ORF">CLODIP_2_CD03863</name>
</gene>
<keyword evidence="2" id="KW-1185">Reference proteome</keyword>
<reference evidence="1 2" key="1">
    <citation type="submission" date="2020-04" db="EMBL/GenBank/DDBJ databases">
        <authorList>
            <person name="Alioto T."/>
            <person name="Alioto T."/>
            <person name="Gomez Garrido J."/>
        </authorList>
    </citation>
    <scope>NUCLEOTIDE SEQUENCE [LARGE SCALE GENOMIC DNA]</scope>
</reference>
<dbReference type="EMBL" id="CADEPI010000428">
    <property type="protein sequence ID" value="CAB3385700.1"/>
    <property type="molecule type" value="Genomic_DNA"/>
</dbReference>
<organism evidence="1 2">
    <name type="scientific">Cloeon dipterum</name>
    <dbReference type="NCBI Taxonomy" id="197152"/>
    <lineage>
        <taxon>Eukaryota</taxon>
        <taxon>Metazoa</taxon>
        <taxon>Ecdysozoa</taxon>
        <taxon>Arthropoda</taxon>
        <taxon>Hexapoda</taxon>
        <taxon>Insecta</taxon>
        <taxon>Pterygota</taxon>
        <taxon>Palaeoptera</taxon>
        <taxon>Ephemeroptera</taxon>
        <taxon>Pisciforma</taxon>
        <taxon>Baetidae</taxon>
        <taxon>Cloeon</taxon>
    </lineage>
</organism>
<evidence type="ECO:0000313" key="2">
    <source>
        <dbReference type="Proteomes" id="UP000494165"/>
    </source>
</evidence>
<comment type="caution">
    <text evidence="1">The sequence shown here is derived from an EMBL/GenBank/DDBJ whole genome shotgun (WGS) entry which is preliminary data.</text>
</comment>
<name>A0A8S1DT59_9INSE</name>
<dbReference type="AlphaFoldDB" id="A0A8S1DT59"/>
<dbReference type="Proteomes" id="UP000494165">
    <property type="component" value="Unassembled WGS sequence"/>
</dbReference>